<dbReference type="GeneID" id="30974265"/>
<dbReference type="AlphaFoldDB" id="A0A1L9X8Z4"/>
<feature type="signal peptide" evidence="1">
    <location>
        <begin position="1"/>
        <end position="16"/>
    </location>
</feature>
<proteinExistence type="predicted"/>
<sequence length="138" mass="14689">MKSILAIATFATTALGQGIFINSPAAGTELQVGETITVQVARGDYIQAMTEIGIAIGIQSCPNTRPCPSPDEYLQYVLYTGPYDPQYETGFYDQYQNFTITVPDVTGPAQIGVTRAYLVGAGYLTVVGSTASNYTIVA</sequence>
<name>A0A1L9X8Z4_ASPA1</name>
<evidence type="ECO:0000256" key="1">
    <source>
        <dbReference type="SAM" id="SignalP"/>
    </source>
</evidence>
<feature type="chain" id="PRO_5012295951" evidence="1">
    <location>
        <begin position="17"/>
        <end position="138"/>
    </location>
</feature>
<gene>
    <name evidence="2" type="ORF">ASPACDRAFT_38477</name>
</gene>
<dbReference type="EMBL" id="KV878970">
    <property type="protein sequence ID" value="OJK04915.1"/>
    <property type="molecule type" value="Genomic_DNA"/>
</dbReference>
<dbReference type="Proteomes" id="UP000184546">
    <property type="component" value="Unassembled WGS sequence"/>
</dbReference>
<evidence type="ECO:0000313" key="2">
    <source>
        <dbReference type="EMBL" id="OJK04915.1"/>
    </source>
</evidence>
<dbReference type="RefSeq" id="XP_020061254.1">
    <property type="nucleotide sequence ID" value="XM_020200451.1"/>
</dbReference>
<evidence type="ECO:0000313" key="3">
    <source>
        <dbReference type="Proteomes" id="UP000184546"/>
    </source>
</evidence>
<keyword evidence="3" id="KW-1185">Reference proteome</keyword>
<dbReference type="Pfam" id="PF19271">
    <property type="entry name" value="Nis1"/>
    <property type="match status" value="1"/>
</dbReference>
<protein>
    <submittedName>
        <fullName evidence="2">Uncharacterized protein</fullName>
    </submittedName>
</protein>
<organism evidence="2 3">
    <name type="scientific">Aspergillus aculeatus (strain ATCC 16872 / CBS 172.66 / WB 5094)</name>
    <dbReference type="NCBI Taxonomy" id="690307"/>
    <lineage>
        <taxon>Eukaryota</taxon>
        <taxon>Fungi</taxon>
        <taxon>Dikarya</taxon>
        <taxon>Ascomycota</taxon>
        <taxon>Pezizomycotina</taxon>
        <taxon>Eurotiomycetes</taxon>
        <taxon>Eurotiomycetidae</taxon>
        <taxon>Eurotiales</taxon>
        <taxon>Aspergillaceae</taxon>
        <taxon>Aspergillus</taxon>
        <taxon>Aspergillus subgen. Circumdati</taxon>
    </lineage>
</organism>
<keyword evidence="1" id="KW-0732">Signal</keyword>
<dbReference type="InterPro" id="IPR045469">
    <property type="entry name" value="Nis1"/>
</dbReference>
<dbReference type="OrthoDB" id="2841294at2759"/>
<dbReference type="OMA" id="QGIYIES"/>
<dbReference type="VEuPathDB" id="FungiDB:ASPACDRAFT_38477"/>
<reference evidence="3" key="1">
    <citation type="journal article" date="2017" name="Genome Biol.">
        <title>Comparative genomics reveals high biological diversity and specific adaptations in the industrially and medically important fungal genus Aspergillus.</title>
        <authorList>
            <person name="de Vries R.P."/>
            <person name="Riley R."/>
            <person name="Wiebenga A."/>
            <person name="Aguilar-Osorio G."/>
            <person name="Amillis S."/>
            <person name="Uchima C.A."/>
            <person name="Anderluh G."/>
            <person name="Asadollahi M."/>
            <person name="Askin M."/>
            <person name="Barry K."/>
            <person name="Battaglia E."/>
            <person name="Bayram O."/>
            <person name="Benocci T."/>
            <person name="Braus-Stromeyer S.A."/>
            <person name="Caldana C."/>
            <person name="Canovas D."/>
            <person name="Cerqueira G.C."/>
            <person name="Chen F."/>
            <person name="Chen W."/>
            <person name="Choi C."/>
            <person name="Clum A."/>
            <person name="Dos Santos R.A."/>
            <person name="Damasio A.R."/>
            <person name="Diallinas G."/>
            <person name="Emri T."/>
            <person name="Fekete E."/>
            <person name="Flipphi M."/>
            <person name="Freyberg S."/>
            <person name="Gallo A."/>
            <person name="Gournas C."/>
            <person name="Habgood R."/>
            <person name="Hainaut M."/>
            <person name="Harispe M.L."/>
            <person name="Henrissat B."/>
            <person name="Hilden K.S."/>
            <person name="Hope R."/>
            <person name="Hossain A."/>
            <person name="Karabika E."/>
            <person name="Karaffa L."/>
            <person name="Karanyi Z."/>
            <person name="Krasevec N."/>
            <person name="Kuo A."/>
            <person name="Kusch H."/>
            <person name="LaButti K."/>
            <person name="Lagendijk E.L."/>
            <person name="Lapidus A."/>
            <person name="Levasseur A."/>
            <person name="Lindquist E."/>
            <person name="Lipzen A."/>
            <person name="Logrieco A.F."/>
            <person name="MacCabe A."/>
            <person name="Maekelae M.R."/>
            <person name="Malavazi I."/>
            <person name="Melin P."/>
            <person name="Meyer V."/>
            <person name="Mielnichuk N."/>
            <person name="Miskei M."/>
            <person name="Molnar A.P."/>
            <person name="Mule G."/>
            <person name="Ngan C.Y."/>
            <person name="Orejas M."/>
            <person name="Orosz E."/>
            <person name="Ouedraogo J.P."/>
            <person name="Overkamp K.M."/>
            <person name="Park H.-S."/>
            <person name="Perrone G."/>
            <person name="Piumi F."/>
            <person name="Punt P.J."/>
            <person name="Ram A.F."/>
            <person name="Ramon A."/>
            <person name="Rauscher S."/>
            <person name="Record E."/>
            <person name="Riano-Pachon D.M."/>
            <person name="Robert V."/>
            <person name="Roehrig J."/>
            <person name="Ruller R."/>
            <person name="Salamov A."/>
            <person name="Salih N.S."/>
            <person name="Samson R.A."/>
            <person name="Sandor E."/>
            <person name="Sanguinetti M."/>
            <person name="Schuetze T."/>
            <person name="Sepcic K."/>
            <person name="Shelest E."/>
            <person name="Sherlock G."/>
            <person name="Sophianopoulou V."/>
            <person name="Squina F.M."/>
            <person name="Sun H."/>
            <person name="Susca A."/>
            <person name="Todd R.B."/>
            <person name="Tsang A."/>
            <person name="Unkles S.E."/>
            <person name="van de Wiele N."/>
            <person name="van Rossen-Uffink D."/>
            <person name="Oliveira J.V."/>
            <person name="Vesth T.C."/>
            <person name="Visser J."/>
            <person name="Yu J.-H."/>
            <person name="Zhou M."/>
            <person name="Andersen M.R."/>
            <person name="Archer D.B."/>
            <person name="Baker S.E."/>
            <person name="Benoit I."/>
            <person name="Brakhage A.A."/>
            <person name="Braus G.H."/>
            <person name="Fischer R."/>
            <person name="Frisvad J.C."/>
            <person name="Goldman G.H."/>
            <person name="Houbraken J."/>
            <person name="Oakley B."/>
            <person name="Pocsi I."/>
            <person name="Scazzocchio C."/>
            <person name="Seiboth B."/>
            <person name="vanKuyk P.A."/>
            <person name="Wortman J."/>
            <person name="Dyer P.S."/>
            <person name="Grigoriev I.V."/>
        </authorList>
    </citation>
    <scope>NUCLEOTIDE SEQUENCE [LARGE SCALE GENOMIC DNA]</scope>
    <source>
        <strain evidence="3">ATCC 16872 / CBS 172.66 / WB 5094</strain>
    </source>
</reference>
<accession>A0A1L9X8Z4</accession>